<dbReference type="AlphaFoldDB" id="A0A8J2LAU3"/>
<dbReference type="Proteomes" id="UP000708208">
    <property type="component" value="Unassembled WGS sequence"/>
</dbReference>
<organism evidence="1 2">
    <name type="scientific">Allacma fusca</name>
    <dbReference type="NCBI Taxonomy" id="39272"/>
    <lineage>
        <taxon>Eukaryota</taxon>
        <taxon>Metazoa</taxon>
        <taxon>Ecdysozoa</taxon>
        <taxon>Arthropoda</taxon>
        <taxon>Hexapoda</taxon>
        <taxon>Collembola</taxon>
        <taxon>Symphypleona</taxon>
        <taxon>Sminthuridae</taxon>
        <taxon>Allacma</taxon>
    </lineage>
</organism>
<accession>A0A8J2LAU3</accession>
<evidence type="ECO:0000313" key="2">
    <source>
        <dbReference type="Proteomes" id="UP000708208"/>
    </source>
</evidence>
<evidence type="ECO:0000313" key="1">
    <source>
        <dbReference type="EMBL" id="CAG7831873.1"/>
    </source>
</evidence>
<name>A0A8J2LAU3_9HEXA</name>
<keyword evidence="2" id="KW-1185">Reference proteome</keyword>
<proteinExistence type="predicted"/>
<gene>
    <name evidence="1" type="ORF">AFUS01_LOCUS41597</name>
</gene>
<protein>
    <submittedName>
        <fullName evidence="1">Uncharacterized protein</fullName>
    </submittedName>
</protein>
<comment type="caution">
    <text evidence="1">The sequence shown here is derived from an EMBL/GenBank/DDBJ whole genome shotgun (WGS) entry which is preliminary data.</text>
</comment>
<sequence>MIDLIDSSETNCKDEMAYFPLPPNLSEIFEHGFINTADSYLSAVSPGDFNVSGTNLPYYGINSHEGYFDGIAR</sequence>
<reference evidence="1" key="1">
    <citation type="submission" date="2021-06" db="EMBL/GenBank/DDBJ databases">
        <authorList>
            <person name="Hodson N. C."/>
            <person name="Mongue J. A."/>
            <person name="Jaron S. K."/>
        </authorList>
    </citation>
    <scope>NUCLEOTIDE SEQUENCE</scope>
</reference>
<dbReference type="EMBL" id="CAJVCH010562418">
    <property type="protein sequence ID" value="CAG7831873.1"/>
    <property type="molecule type" value="Genomic_DNA"/>
</dbReference>